<dbReference type="Proteomes" id="UP000829758">
    <property type="component" value="Chromosome"/>
</dbReference>
<protein>
    <submittedName>
        <fullName evidence="2">GNAT family N-acetyltransferase</fullName>
        <ecNumber evidence="2">2.3.1.-</ecNumber>
    </submittedName>
</protein>
<evidence type="ECO:0000313" key="4">
    <source>
        <dbReference type="Proteomes" id="UP000829758"/>
    </source>
</evidence>
<dbReference type="InterPro" id="IPR016181">
    <property type="entry name" value="Acyl_CoA_acyltransferase"/>
</dbReference>
<dbReference type="AlphaFoldDB" id="A0A9X1M8T4"/>
<reference evidence="2" key="1">
    <citation type="submission" date="2021-10" db="EMBL/GenBank/DDBJ databases">
        <title>Novel species in genus Arthrobacter.</title>
        <authorList>
            <person name="Liu Y."/>
        </authorList>
    </citation>
    <scope>NUCLEOTIDE SEQUENCE</scope>
    <source>
        <strain evidence="4">zg-Y462</strain>
        <strain evidence="2">Zg-Y462</strain>
    </source>
</reference>
<dbReference type="Pfam" id="PF00583">
    <property type="entry name" value="Acetyltransf_1"/>
    <property type="match status" value="1"/>
</dbReference>
<keyword evidence="2" id="KW-0808">Transferase</keyword>
<dbReference type="SUPFAM" id="SSF55729">
    <property type="entry name" value="Acyl-CoA N-acyltransferases (Nat)"/>
    <property type="match status" value="1"/>
</dbReference>
<feature type="domain" description="N-acetyltransferase" evidence="1">
    <location>
        <begin position="160"/>
        <end position="300"/>
    </location>
</feature>
<dbReference type="EMBL" id="JAJFZT010000006">
    <property type="protein sequence ID" value="MCC3273106.1"/>
    <property type="molecule type" value="Genomic_DNA"/>
</dbReference>
<keyword evidence="4" id="KW-1185">Reference proteome</keyword>
<evidence type="ECO:0000313" key="5">
    <source>
        <dbReference type="Proteomes" id="UP001155145"/>
    </source>
</evidence>
<organism evidence="2 5">
    <name type="scientific">Arthrobacter zhangbolii</name>
    <dbReference type="NCBI Taxonomy" id="2886936"/>
    <lineage>
        <taxon>Bacteria</taxon>
        <taxon>Bacillati</taxon>
        <taxon>Actinomycetota</taxon>
        <taxon>Actinomycetes</taxon>
        <taxon>Micrococcales</taxon>
        <taxon>Micrococcaceae</taxon>
        <taxon>Arthrobacter</taxon>
    </lineage>
</organism>
<dbReference type="InterPro" id="IPR000182">
    <property type="entry name" value="GNAT_dom"/>
</dbReference>
<dbReference type="Gene3D" id="3.40.630.30">
    <property type="match status" value="1"/>
</dbReference>
<dbReference type="Pfam" id="PF13312">
    <property type="entry name" value="DUF4081"/>
    <property type="match status" value="1"/>
</dbReference>
<dbReference type="EC" id="2.3.1.-" evidence="2"/>
<evidence type="ECO:0000313" key="3">
    <source>
        <dbReference type="EMBL" id="UON93610.1"/>
    </source>
</evidence>
<keyword evidence="2" id="KW-0012">Acyltransferase</keyword>
<name>A0A9X1M8T4_9MICC</name>
<dbReference type="EMBL" id="CP094984">
    <property type="protein sequence ID" value="UON93610.1"/>
    <property type="molecule type" value="Genomic_DNA"/>
</dbReference>
<accession>A0A9X1M8T4</accession>
<dbReference type="GO" id="GO:0016747">
    <property type="term" value="F:acyltransferase activity, transferring groups other than amino-acyl groups"/>
    <property type="evidence" value="ECO:0007669"/>
    <property type="project" value="InterPro"/>
</dbReference>
<sequence length="300" mass="32102">MLGRVAPWLPSAKPTSDIRSAASSAALRILRDEDTVALWDLAAADPVANIFMLSHLETARTAAPTAAGGKVVGVFDAGTLIGACWFGVNVVPVGLDAETGPEVGRYLARSRNRFSSIFGPAEAVLSIWSELRHSSAEPFDVRPDQPLLQMTRASDIPPAPGLRPARPAELDVLLPACTAMFEEEVGYSPVSNGDRHYRQRVKGLIERSQSLLDLDAAGHVVFKAELGTVSSQAVQVQGVWMNPEYRGQGLSRSYMSAVVSAALDVAPVTSLYVNSYNTPARATYEAVGFEQVGTFATILF</sequence>
<dbReference type="Proteomes" id="UP001155145">
    <property type="component" value="Unassembled WGS sequence"/>
</dbReference>
<evidence type="ECO:0000259" key="1">
    <source>
        <dbReference type="PROSITE" id="PS51186"/>
    </source>
</evidence>
<dbReference type="PROSITE" id="PS51186">
    <property type="entry name" value="GNAT"/>
    <property type="match status" value="1"/>
</dbReference>
<dbReference type="InterPro" id="IPR025289">
    <property type="entry name" value="DUF4081"/>
</dbReference>
<gene>
    <name evidence="2" type="ORF">LJ755_10255</name>
    <name evidence="3" type="ORF">MUK71_05890</name>
</gene>
<proteinExistence type="predicted"/>
<evidence type="ECO:0000313" key="2">
    <source>
        <dbReference type="EMBL" id="MCC3273106.1"/>
    </source>
</evidence>